<evidence type="ECO:0000256" key="4">
    <source>
        <dbReference type="ARBA" id="ARBA00023143"/>
    </source>
</evidence>
<reference evidence="9 10" key="1">
    <citation type="submission" date="2020-08" db="EMBL/GenBank/DDBJ databases">
        <title>Genomic Encyclopedia of Type Strains, Phase IV (KMG-IV): sequencing the most valuable type-strain genomes for metagenomic binning, comparative biology and taxonomic classification.</title>
        <authorList>
            <person name="Goeker M."/>
        </authorList>
    </citation>
    <scope>NUCLEOTIDE SEQUENCE [LARGE SCALE GENOMIC DNA]</scope>
    <source>
        <strain evidence="9 10">DSM 24696</strain>
    </source>
</reference>
<name>A0A840QPW9_9BACI</name>
<accession>A0A840QPW9</accession>
<dbReference type="EMBL" id="JACHHB010000006">
    <property type="protein sequence ID" value="MBB5173399.1"/>
    <property type="molecule type" value="Genomic_DNA"/>
</dbReference>
<dbReference type="Pfam" id="PF02465">
    <property type="entry name" value="FliD_N"/>
    <property type="match status" value="1"/>
</dbReference>
<evidence type="ECO:0000259" key="8">
    <source>
        <dbReference type="Pfam" id="PF07195"/>
    </source>
</evidence>
<evidence type="ECO:0000256" key="2">
    <source>
        <dbReference type="ARBA" id="ARBA00011255"/>
    </source>
</evidence>
<dbReference type="GO" id="GO:0007155">
    <property type="term" value="P:cell adhesion"/>
    <property type="evidence" value="ECO:0007669"/>
    <property type="project" value="InterPro"/>
</dbReference>
<dbReference type="InterPro" id="IPR010809">
    <property type="entry name" value="FliD_C"/>
</dbReference>
<evidence type="ECO:0000256" key="1">
    <source>
        <dbReference type="ARBA" id="ARBA00009764"/>
    </source>
</evidence>
<dbReference type="GO" id="GO:0071973">
    <property type="term" value="P:bacterial-type flagellum-dependent cell motility"/>
    <property type="evidence" value="ECO:0007669"/>
    <property type="project" value="TreeGrafter"/>
</dbReference>
<comment type="caution">
    <text evidence="9">The sequence shown here is derived from an EMBL/GenBank/DDBJ whole genome shotgun (WGS) entry which is preliminary data.</text>
</comment>
<feature type="region of interest" description="Disordered" evidence="6">
    <location>
        <begin position="447"/>
        <end position="469"/>
    </location>
</feature>
<evidence type="ECO:0000313" key="9">
    <source>
        <dbReference type="EMBL" id="MBB5173399.1"/>
    </source>
</evidence>
<dbReference type="AlphaFoldDB" id="A0A840QPW9"/>
<keyword evidence="10" id="KW-1185">Reference proteome</keyword>
<evidence type="ECO:0000259" key="7">
    <source>
        <dbReference type="Pfam" id="PF02465"/>
    </source>
</evidence>
<comment type="subcellular location">
    <subcellularLocation>
        <location evidence="5">Secreted</location>
    </subcellularLocation>
    <subcellularLocation>
        <location evidence="5">Bacterial flagellum</location>
    </subcellularLocation>
</comment>
<comment type="similarity">
    <text evidence="1 5">Belongs to the FliD family.</text>
</comment>
<dbReference type="Pfam" id="PF07195">
    <property type="entry name" value="FliD_C"/>
    <property type="match status" value="1"/>
</dbReference>
<feature type="coiled-coil region" evidence="5">
    <location>
        <begin position="499"/>
        <end position="551"/>
    </location>
</feature>
<keyword evidence="9" id="KW-0282">Flagellum</keyword>
<feature type="domain" description="Flagellar hook-associated protein 2 N-terminal" evidence="7">
    <location>
        <begin position="17"/>
        <end position="113"/>
    </location>
</feature>
<gene>
    <name evidence="9" type="ORF">HNQ41_001586</name>
</gene>
<evidence type="ECO:0000256" key="3">
    <source>
        <dbReference type="ARBA" id="ARBA00023054"/>
    </source>
</evidence>
<dbReference type="InterPro" id="IPR040026">
    <property type="entry name" value="FliD"/>
</dbReference>
<organism evidence="9 10">
    <name type="scientific">Texcoconibacillus texcoconensis</name>
    <dbReference type="NCBI Taxonomy" id="1095777"/>
    <lineage>
        <taxon>Bacteria</taxon>
        <taxon>Bacillati</taxon>
        <taxon>Bacillota</taxon>
        <taxon>Bacilli</taxon>
        <taxon>Bacillales</taxon>
        <taxon>Bacillaceae</taxon>
        <taxon>Texcoconibacillus</taxon>
    </lineage>
</organism>
<feature type="domain" description="Flagellar hook-associated protein 2 C-terminal" evidence="8">
    <location>
        <begin position="268"/>
        <end position="542"/>
    </location>
</feature>
<keyword evidence="4 5" id="KW-0975">Bacterial flagellum</keyword>
<dbReference type="GO" id="GO:0005576">
    <property type="term" value="C:extracellular region"/>
    <property type="evidence" value="ECO:0007669"/>
    <property type="project" value="UniProtKB-SubCell"/>
</dbReference>
<keyword evidence="9" id="KW-0969">Cilium</keyword>
<dbReference type="PANTHER" id="PTHR30288">
    <property type="entry name" value="FLAGELLAR CAP/ASSEMBLY PROTEIN FLID"/>
    <property type="match status" value="1"/>
</dbReference>
<proteinExistence type="inferred from homology"/>
<keyword evidence="5" id="KW-0964">Secreted</keyword>
<evidence type="ECO:0000256" key="6">
    <source>
        <dbReference type="SAM" id="MobiDB-lite"/>
    </source>
</evidence>
<keyword evidence="3 5" id="KW-0175">Coiled coil</keyword>
<dbReference type="Proteomes" id="UP000551878">
    <property type="component" value="Unassembled WGS sequence"/>
</dbReference>
<evidence type="ECO:0000256" key="5">
    <source>
        <dbReference type="RuleBase" id="RU362066"/>
    </source>
</evidence>
<keyword evidence="9" id="KW-0966">Cell projection</keyword>
<sequence length="556" mass="63345">MMTDIINNSNRMMGMASGMDVDNQVRELMQLEREPLDRMESDRNELELKVDEYREMNMKFQSFDDKLFNDLTMRGNMMQKDVTSSDESRVSARASADVGDFNIRIDEVEQLATPETVVGGEIDDFEDLDPDAPLEEQMDLLGLDDVDLEGNKIITYDGDGNQQGDDDEIEIDTDDSLNDIIDDINSSDAGVTMFYDEFAGKVSVTRDETGVYNPDTELDSEDGEGYEREIKFEGDFLTKGLKLPDDSEEGDYSDKDIDDIEGASLTKAQNAEFTVNGMTTERQSNSFDYNGVEITLHDQFDAEDGSVNLNVETDADHMVDEILEFVDTYNELIIDVDEKISEEYDREYQVLTDRQMQEMEEREVEMWQERSRSGLLRNDQILRSGLDGLRNVAYDQVHTGSDEITHLTDVGIETSDDYLQRGQLVVDEDELRSAVEDDPEAVYQLFASDGSDDGEESDRPSWSTGTGEGIARQMRDQISQTTDSLTERAGNEFSATNDNFTLGREINQAEDQMANFERRLQQTEDRYWDQFRRMEQAMAEAQQQSQQMMSQMGGMM</sequence>
<evidence type="ECO:0000313" key="10">
    <source>
        <dbReference type="Proteomes" id="UP000551878"/>
    </source>
</evidence>
<comment type="function">
    <text evidence="5">Required for morphogenesis and for the elongation of the flagellar filament by facilitating polymerization of the flagellin monomers at the tip of growing filament. Forms a capping structure, which prevents flagellin subunits (transported through the central channel of the flagellum) from leaking out without polymerization at the distal end.</text>
</comment>
<comment type="subunit">
    <text evidence="2 5">Homopentamer.</text>
</comment>
<dbReference type="InterPro" id="IPR003481">
    <property type="entry name" value="FliD_N"/>
</dbReference>
<protein>
    <recommendedName>
        <fullName evidence="5">Flagellar hook-associated protein 2</fullName>
        <shortName evidence="5">HAP2</shortName>
    </recommendedName>
    <alternativeName>
        <fullName evidence="5">Flagellar cap protein</fullName>
    </alternativeName>
</protein>
<dbReference type="GO" id="GO:0009421">
    <property type="term" value="C:bacterial-type flagellum filament cap"/>
    <property type="evidence" value="ECO:0007669"/>
    <property type="project" value="InterPro"/>
</dbReference>
<dbReference type="GO" id="GO:0009424">
    <property type="term" value="C:bacterial-type flagellum hook"/>
    <property type="evidence" value="ECO:0007669"/>
    <property type="project" value="UniProtKB-UniRule"/>
</dbReference>
<dbReference type="PANTHER" id="PTHR30288:SF0">
    <property type="entry name" value="FLAGELLAR HOOK-ASSOCIATED PROTEIN 2"/>
    <property type="match status" value="1"/>
</dbReference>